<protein>
    <submittedName>
        <fullName evidence="1">Capsular polysaccharide export protein</fullName>
    </submittedName>
</protein>
<accession>A0A7W6G5U5</accession>
<dbReference type="GO" id="GO:0000271">
    <property type="term" value="P:polysaccharide biosynthetic process"/>
    <property type="evidence" value="ECO:0007669"/>
    <property type="project" value="InterPro"/>
</dbReference>
<organism evidence="1 2">
    <name type="scientific">Novosphingobium sediminicola</name>
    <dbReference type="NCBI Taxonomy" id="563162"/>
    <lineage>
        <taxon>Bacteria</taxon>
        <taxon>Pseudomonadati</taxon>
        <taxon>Pseudomonadota</taxon>
        <taxon>Alphaproteobacteria</taxon>
        <taxon>Sphingomonadales</taxon>
        <taxon>Sphingomonadaceae</taxon>
        <taxon>Novosphingobium</taxon>
    </lineage>
</organism>
<dbReference type="AlphaFoldDB" id="A0A7W6G5U5"/>
<evidence type="ECO:0000313" key="2">
    <source>
        <dbReference type="Proteomes" id="UP000548867"/>
    </source>
</evidence>
<sequence>MRRINLNGGDEHDWPGAIIDASGAHRATNYRGTQGGWPLFIDHYLRRSGITDLVLFGDCRPMHMAAHQMARLIGVRVHVFEEGYIRPNWLTLERDGVNGHSPLPRRPQDILAAARSLPSPAPLPPIGASLGRRVRDTWGYFGHMVLGAMVLRYPFYRSHRPGSIMLEGLGWVAKYLTRGQRAAQAQSALKKLQGRDYFLFPLQLSSDYQIRVHSPFSSMRQAADYVLASFAAHAPPETSLVIKEHPLDATLGGWGAYVRDRAQALGLGERLIHLAGGDLNTLAQGARAMVVVNSTSATFALAGGIPVKALGRAVYAIPGIVDEQPLAQFWTAPTPPDGVIYDAFCRVLHRHCLVRGGLASESATQILIANAVERLMG</sequence>
<name>A0A7W6G5U5_9SPHN</name>
<dbReference type="Pfam" id="PF05159">
    <property type="entry name" value="Capsule_synth"/>
    <property type="match status" value="1"/>
</dbReference>
<reference evidence="1 2" key="1">
    <citation type="submission" date="2020-08" db="EMBL/GenBank/DDBJ databases">
        <title>Genomic Encyclopedia of Type Strains, Phase IV (KMG-IV): sequencing the most valuable type-strain genomes for metagenomic binning, comparative biology and taxonomic classification.</title>
        <authorList>
            <person name="Goeker M."/>
        </authorList>
    </citation>
    <scope>NUCLEOTIDE SEQUENCE [LARGE SCALE GENOMIC DNA]</scope>
    <source>
        <strain evidence="1 2">DSM 27057</strain>
    </source>
</reference>
<proteinExistence type="predicted"/>
<keyword evidence="2" id="KW-1185">Reference proteome</keyword>
<dbReference type="RefSeq" id="WP_343059063.1">
    <property type="nucleotide sequence ID" value="NZ_JACIDX010000007.1"/>
</dbReference>
<gene>
    <name evidence="1" type="ORF">GGR38_002056</name>
</gene>
<dbReference type="CDD" id="cd16441">
    <property type="entry name" value="beta_Kdo_transferase_KpsS"/>
    <property type="match status" value="1"/>
</dbReference>
<comment type="caution">
    <text evidence="1">The sequence shown here is derived from an EMBL/GenBank/DDBJ whole genome shotgun (WGS) entry which is preliminary data.</text>
</comment>
<evidence type="ECO:0000313" key="1">
    <source>
        <dbReference type="EMBL" id="MBB3955104.1"/>
    </source>
</evidence>
<dbReference type="GO" id="GO:0015774">
    <property type="term" value="P:polysaccharide transport"/>
    <property type="evidence" value="ECO:0007669"/>
    <property type="project" value="InterPro"/>
</dbReference>
<dbReference type="EMBL" id="JACIDX010000007">
    <property type="protein sequence ID" value="MBB3955104.1"/>
    <property type="molecule type" value="Genomic_DNA"/>
</dbReference>
<dbReference type="Proteomes" id="UP000548867">
    <property type="component" value="Unassembled WGS sequence"/>
</dbReference>
<dbReference type="InterPro" id="IPR007833">
    <property type="entry name" value="Capsule_polysaccharide_synth"/>
</dbReference>